<evidence type="ECO:0000259" key="10">
    <source>
        <dbReference type="Pfam" id="PF02518"/>
    </source>
</evidence>
<proteinExistence type="predicted"/>
<dbReference type="Gene3D" id="3.30.565.10">
    <property type="entry name" value="Histidine kinase-like ATPase, C-terminal domain"/>
    <property type="match status" value="1"/>
</dbReference>
<dbReference type="GO" id="GO:0005524">
    <property type="term" value="F:ATP binding"/>
    <property type="evidence" value="ECO:0007669"/>
    <property type="project" value="UniProtKB-KW"/>
</dbReference>
<keyword evidence="9" id="KW-0472">Membrane</keyword>
<keyword evidence="3" id="KW-0597">Phosphoprotein</keyword>
<evidence type="ECO:0000256" key="8">
    <source>
        <dbReference type="ARBA" id="ARBA00023012"/>
    </source>
</evidence>
<dbReference type="AlphaFoldDB" id="A0A021VR75"/>
<dbReference type="PANTHER" id="PTHR24421">
    <property type="entry name" value="NITRATE/NITRITE SENSOR PROTEIN NARX-RELATED"/>
    <property type="match status" value="1"/>
</dbReference>
<dbReference type="Proteomes" id="UP000019753">
    <property type="component" value="Unassembled WGS sequence"/>
</dbReference>
<feature type="transmembrane region" description="Helical" evidence="9">
    <location>
        <begin position="159"/>
        <end position="179"/>
    </location>
</feature>
<evidence type="ECO:0000256" key="9">
    <source>
        <dbReference type="SAM" id="Phobius"/>
    </source>
</evidence>
<keyword evidence="9" id="KW-0812">Transmembrane</keyword>
<evidence type="ECO:0000313" key="12">
    <source>
        <dbReference type="EMBL" id="EYR63641.1"/>
    </source>
</evidence>
<dbReference type="GO" id="GO:0000155">
    <property type="term" value="F:phosphorelay sensor kinase activity"/>
    <property type="evidence" value="ECO:0007669"/>
    <property type="project" value="InterPro"/>
</dbReference>
<protein>
    <recommendedName>
        <fullName evidence="2">histidine kinase</fullName>
        <ecNumber evidence="2">2.7.13.3</ecNumber>
    </recommendedName>
</protein>
<accession>A0A021VR75</accession>
<dbReference type="EMBL" id="AXCW01000078">
    <property type="protein sequence ID" value="EYR63641.1"/>
    <property type="molecule type" value="Genomic_DNA"/>
</dbReference>
<reference evidence="12 13" key="1">
    <citation type="submission" date="2014-01" db="EMBL/GenBank/DDBJ databases">
        <title>Actinotalea ferrariae CF5-4.</title>
        <authorList>
            <person name="Chen F."/>
            <person name="Li Y."/>
            <person name="Wang G."/>
        </authorList>
    </citation>
    <scope>NUCLEOTIDE SEQUENCE [LARGE SCALE GENOMIC DNA]</scope>
    <source>
        <strain evidence="12 13">CF5-4</strain>
    </source>
</reference>
<keyword evidence="6 12" id="KW-0418">Kinase</keyword>
<dbReference type="RefSeq" id="WP_052022703.1">
    <property type="nucleotide sequence ID" value="NZ_AXCW01000078.1"/>
</dbReference>
<dbReference type="Pfam" id="PF07730">
    <property type="entry name" value="HisKA_3"/>
    <property type="match status" value="1"/>
</dbReference>
<dbReference type="InterPro" id="IPR011712">
    <property type="entry name" value="Sig_transdc_His_kin_sub3_dim/P"/>
</dbReference>
<evidence type="ECO:0000313" key="13">
    <source>
        <dbReference type="Proteomes" id="UP000019753"/>
    </source>
</evidence>
<evidence type="ECO:0000259" key="11">
    <source>
        <dbReference type="Pfam" id="PF07730"/>
    </source>
</evidence>
<dbReference type="InterPro" id="IPR050482">
    <property type="entry name" value="Sensor_HK_TwoCompSys"/>
</dbReference>
<dbReference type="PANTHER" id="PTHR24421:SF10">
    <property type="entry name" value="NITRATE_NITRITE SENSOR PROTEIN NARQ"/>
    <property type="match status" value="1"/>
</dbReference>
<feature type="transmembrane region" description="Helical" evidence="9">
    <location>
        <begin position="81"/>
        <end position="108"/>
    </location>
</feature>
<dbReference type="Pfam" id="PF02518">
    <property type="entry name" value="HATPase_c"/>
    <property type="match status" value="1"/>
</dbReference>
<keyword evidence="8" id="KW-0902">Two-component regulatory system</keyword>
<keyword evidence="9" id="KW-1133">Transmembrane helix</keyword>
<feature type="domain" description="Histidine kinase/HSP90-like ATPase" evidence="10">
    <location>
        <begin position="328"/>
        <end position="403"/>
    </location>
</feature>
<evidence type="ECO:0000256" key="6">
    <source>
        <dbReference type="ARBA" id="ARBA00022777"/>
    </source>
</evidence>
<keyword evidence="13" id="KW-1185">Reference proteome</keyword>
<feature type="domain" description="Signal transduction histidine kinase subgroup 3 dimerisation and phosphoacceptor" evidence="11">
    <location>
        <begin position="212"/>
        <end position="277"/>
    </location>
</feature>
<evidence type="ECO:0000256" key="3">
    <source>
        <dbReference type="ARBA" id="ARBA00022553"/>
    </source>
</evidence>
<feature type="transmembrane region" description="Helical" evidence="9">
    <location>
        <begin position="57"/>
        <end position="74"/>
    </location>
</feature>
<evidence type="ECO:0000256" key="5">
    <source>
        <dbReference type="ARBA" id="ARBA00022741"/>
    </source>
</evidence>
<sequence length="432" mass="44595">MTPPPAPGRAAPPPGVTLRWLRTHLGTAGAVVTAWFASTVAVAYAYQDTTGRLTAGWWMLLWLAALVPGGLLALRRRRPVLVCVVAAVSALVVPLDAVAALIALPWVVARRPVRTAAWCTALTAAATTAALARDHLRPLEATVLSVSGPPGTAPTAPSLLGYLLIAVLCLAVAIGAGLLRRSFEAERAALGQQQRTAQVAAELRSEMSRQEERELIAREVHDTVARALSLVSLQASALEASRPGDGEVAEAARSIRGSTRTALEEMRDLVGTLRRPGQSNNPLGWDLGGAHSLADLAGLVQSTRQAGVDVRARVFVSDGGAAPPALTRAVYRIVQESMTNALRHAPGAPVEVDVTAAPGGGVELRVANLVPGSAGSVAADGGGAGLLGMRERAERLGGAFDAGVRDGWFVVSARLPWGAEAAVSVPAPTVGV</sequence>
<dbReference type="SUPFAM" id="SSF55874">
    <property type="entry name" value="ATPase domain of HSP90 chaperone/DNA topoisomerase II/histidine kinase"/>
    <property type="match status" value="1"/>
</dbReference>
<dbReference type="GO" id="GO:0046983">
    <property type="term" value="F:protein dimerization activity"/>
    <property type="evidence" value="ECO:0007669"/>
    <property type="project" value="InterPro"/>
</dbReference>
<dbReference type="EC" id="2.7.13.3" evidence="2"/>
<name>A0A021VR75_9CELL</name>
<gene>
    <name evidence="12" type="ORF">N866_19090</name>
</gene>
<organism evidence="12 13">
    <name type="scientific">Actinotalea ferrariae CF5-4</name>
    <dbReference type="NCBI Taxonomy" id="948458"/>
    <lineage>
        <taxon>Bacteria</taxon>
        <taxon>Bacillati</taxon>
        <taxon>Actinomycetota</taxon>
        <taxon>Actinomycetes</taxon>
        <taxon>Micrococcales</taxon>
        <taxon>Cellulomonadaceae</taxon>
        <taxon>Actinotalea</taxon>
    </lineage>
</organism>
<evidence type="ECO:0000256" key="1">
    <source>
        <dbReference type="ARBA" id="ARBA00000085"/>
    </source>
</evidence>
<evidence type="ECO:0000256" key="4">
    <source>
        <dbReference type="ARBA" id="ARBA00022679"/>
    </source>
</evidence>
<feature type="transmembrane region" description="Helical" evidence="9">
    <location>
        <begin position="25"/>
        <end position="45"/>
    </location>
</feature>
<evidence type="ECO:0000256" key="2">
    <source>
        <dbReference type="ARBA" id="ARBA00012438"/>
    </source>
</evidence>
<dbReference type="CDD" id="cd16917">
    <property type="entry name" value="HATPase_UhpB-NarQ-NarX-like"/>
    <property type="match status" value="1"/>
</dbReference>
<dbReference type="InterPro" id="IPR036890">
    <property type="entry name" value="HATPase_C_sf"/>
</dbReference>
<dbReference type="GO" id="GO:0016020">
    <property type="term" value="C:membrane"/>
    <property type="evidence" value="ECO:0007669"/>
    <property type="project" value="InterPro"/>
</dbReference>
<dbReference type="Gene3D" id="1.20.5.1930">
    <property type="match status" value="1"/>
</dbReference>
<evidence type="ECO:0000256" key="7">
    <source>
        <dbReference type="ARBA" id="ARBA00022840"/>
    </source>
</evidence>
<keyword evidence="4" id="KW-0808">Transferase</keyword>
<comment type="caution">
    <text evidence="12">The sequence shown here is derived from an EMBL/GenBank/DDBJ whole genome shotgun (WGS) entry which is preliminary data.</text>
</comment>
<keyword evidence="5" id="KW-0547">Nucleotide-binding</keyword>
<dbReference type="InterPro" id="IPR003594">
    <property type="entry name" value="HATPase_dom"/>
</dbReference>
<keyword evidence="7" id="KW-0067">ATP-binding</keyword>
<comment type="catalytic activity">
    <reaction evidence="1">
        <text>ATP + protein L-histidine = ADP + protein N-phospho-L-histidine.</text>
        <dbReference type="EC" id="2.7.13.3"/>
    </reaction>
</comment>